<accession>A0A3M2ZHZ2</accession>
<comment type="caution">
    <text evidence="1">The sequence shown here is derived from an EMBL/GenBank/DDBJ whole genome shotgun (WGS) entry which is preliminary data.</text>
</comment>
<organism evidence="1 2">
    <name type="scientific">Pseudomonas syringae pv. maculicola</name>
    <dbReference type="NCBI Taxonomy" id="59511"/>
    <lineage>
        <taxon>Bacteria</taxon>
        <taxon>Pseudomonadati</taxon>
        <taxon>Pseudomonadota</taxon>
        <taxon>Gammaproteobacteria</taxon>
        <taxon>Pseudomonadales</taxon>
        <taxon>Pseudomonadaceae</taxon>
        <taxon>Pseudomonas</taxon>
    </lineage>
</organism>
<name>A0A3M2ZHZ2_PSEYM</name>
<reference evidence="1 2" key="1">
    <citation type="submission" date="2018-08" db="EMBL/GenBank/DDBJ databases">
        <title>Recombination of ecologically and evolutionarily significant loci maintains genetic cohesion in the Pseudomonas syringae species complex.</title>
        <authorList>
            <person name="Dillon M."/>
            <person name="Thakur S."/>
            <person name="Almeida R.N.D."/>
            <person name="Weir B.S."/>
            <person name="Guttman D.S."/>
        </authorList>
    </citation>
    <scope>NUCLEOTIDE SEQUENCE [LARGE SCALE GENOMIC DNA]</scope>
    <source>
        <strain evidence="1 2">88_10</strain>
    </source>
</reference>
<evidence type="ECO:0000313" key="2">
    <source>
        <dbReference type="Proteomes" id="UP000282378"/>
    </source>
</evidence>
<dbReference type="Proteomes" id="UP000282378">
    <property type="component" value="Unassembled WGS sequence"/>
</dbReference>
<dbReference type="EMBL" id="RBNL01001604">
    <property type="protein sequence ID" value="RML87864.1"/>
    <property type="molecule type" value="Genomic_DNA"/>
</dbReference>
<protein>
    <submittedName>
        <fullName evidence="1">Uncharacterized protein</fullName>
    </submittedName>
</protein>
<dbReference type="AlphaFoldDB" id="A0A3M2ZHZ2"/>
<sequence>MAAQGIHRVQRLAVQVGNGFDVQPGVRDDIGHVRAAVAAVHHRQLDDPALQR</sequence>
<proteinExistence type="predicted"/>
<evidence type="ECO:0000313" key="1">
    <source>
        <dbReference type="EMBL" id="RML87864.1"/>
    </source>
</evidence>
<gene>
    <name evidence="1" type="ORF">APX70_200113</name>
</gene>